<protein>
    <recommendedName>
        <fullName evidence="6">tRNA pseudouridine synthase C</fullName>
        <ecNumber evidence="5">5.4.99.26</ecNumber>
    </recommendedName>
    <alternativeName>
        <fullName evidence="8">tRNA pseudouridine(65) synthase</fullName>
    </alternativeName>
    <alternativeName>
        <fullName evidence="9">tRNA pseudouridylate synthase C</fullName>
    </alternativeName>
    <alternativeName>
        <fullName evidence="7">tRNA-uridine isomerase C</fullName>
    </alternativeName>
</protein>
<evidence type="ECO:0000256" key="4">
    <source>
        <dbReference type="ARBA" id="ARBA00037670"/>
    </source>
</evidence>
<reference evidence="11 12" key="1">
    <citation type="submission" date="2019-05" db="EMBL/GenBank/DDBJ databases">
        <title>Thiomicrorhabdus sediminis sp. nov, a novel sulfur-oxidizing bacterium isolated from coastal sediment.</title>
        <authorList>
            <person name="Liu X."/>
        </authorList>
    </citation>
    <scope>NUCLEOTIDE SEQUENCE [LARGE SCALE GENOMIC DNA]</scope>
    <source>
        <strain evidence="11 12">G1</strain>
    </source>
</reference>
<keyword evidence="12" id="KW-1185">Reference proteome</keyword>
<dbReference type="OrthoDB" id="9807829at2"/>
<dbReference type="KEGG" id="thig:FE785_01470"/>
<dbReference type="GO" id="GO:0008033">
    <property type="term" value="P:tRNA processing"/>
    <property type="evidence" value="ECO:0007669"/>
    <property type="project" value="UniProtKB-KW"/>
</dbReference>
<dbReference type="GO" id="GO:0160149">
    <property type="term" value="F:tRNA pseudouridine(65) synthase activity"/>
    <property type="evidence" value="ECO:0007669"/>
    <property type="project" value="UniProtKB-EC"/>
</dbReference>
<keyword evidence="2" id="KW-0413">Isomerase</keyword>
<dbReference type="EMBL" id="CP040602">
    <property type="protein sequence ID" value="QCU89394.1"/>
    <property type="molecule type" value="Genomic_DNA"/>
</dbReference>
<evidence type="ECO:0000256" key="1">
    <source>
        <dbReference type="ARBA" id="ARBA00022694"/>
    </source>
</evidence>
<evidence type="ECO:0000256" key="8">
    <source>
        <dbReference type="ARBA" id="ARBA00041975"/>
    </source>
</evidence>
<name>A0A4P9K3C9_9GAMM</name>
<dbReference type="InterPro" id="IPR006224">
    <property type="entry name" value="PsdUridine_synth_RluA-like_CS"/>
</dbReference>
<evidence type="ECO:0000256" key="3">
    <source>
        <dbReference type="ARBA" id="ARBA00036607"/>
    </source>
</evidence>
<comment type="function">
    <text evidence="4">Responsible for synthesis of pseudouridine from uracil-65 in transfer RNAs.</text>
</comment>
<feature type="domain" description="Pseudouridine synthase RsuA/RluA-like" evidence="10">
    <location>
        <begin position="19"/>
        <end position="177"/>
    </location>
</feature>
<dbReference type="Proteomes" id="UP000304864">
    <property type="component" value="Chromosome"/>
</dbReference>
<dbReference type="InterPro" id="IPR050188">
    <property type="entry name" value="RluA_PseudoU_synthase"/>
</dbReference>
<dbReference type="Gene3D" id="3.30.2350.10">
    <property type="entry name" value="Pseudouridine synthase"/>
    <property type="match status" value="1"/>
</dbReference>
<dbReference type="PANTHER" id="PTHR21600:SF56">
    <property type="entry name" value="TRNA PSEUDOURIDINE SYNTHASE C"/>
    <property type="match status" value="1"/>
</dbReference>
<evidence type="ECO:0000256" key="2">
    <source>
        <dbReference type="ARBA" id="ARBA00023235"/>
    </source>
</evidence>
<evidence type="ECO:0000256" key="9">
    <source>
        <dbReference type="ARBA" id="ARBA00043049"/>
    </source>
</evidence>
<dbReference type="InterPro" id="IPR020103">
    <property type="entry name" value="PsdUridine_synth_cat_dom_sf"/>
</dbReference>
<organism evidence="11 12">
    <name type="scientific">Thiomicrorhabdus sediminis</name>
    <dbReference type="NCBI Taxonomy" id="2580412"/>
    <lineage>
        <taxon>Bacteria</taxon>
        <taxon>Pseudomonadati</taxon>
        <taxon>Pseudomonadota</taxon>
        <taxon>Gammaproteobacteria</taxon>
        <taxon>Thiotrichales</taxon>
        <taxon>Piscirickettsiaceae</taxon>
        <taxon>Thiomicrorhabdus</taxon>
    </lineage>
</organism>
<gene>
    <name evidence="11" type="ORF">FE785_01470</name>
</gene>
<dbReference type="RefSeq" id="WP_138563713.1">
    <property type="nucleotide sequence ID" value="NZ_CP040602.1"/>
</dbReference>
<accession>A0A4P9K3C9</accession>
<dbReference type="SUPFAM" id="SSF55120">
    <property type="entry name" value="Pseudouridine synthase"/>
    <property type="match status" value="1"/>
</dbReference>
<dbReference type="Pfam" id="PF00849">
    <property type="entry name" value="PseudoU_synth_2"/>
    <property type="match status" value="1"/>
</dbReference>
<keyword evidence="1" id="KW-0819">tRNA processing</keyword>
<evidence type="ECO:0000259" key="10">
    <source>
        <dbReference type="Pfam" id="PF00849"/>
    </source>
</evidence>
<dbReference type="InterPro" id="IPR006145">
    <property type="entry name" value="PsdUridine_synth_RsuA/RluA"/>
</dbReference>
<sequence>MHTECRYHNLSVVYQDESLVAIHKPAGLLVHRSPIDKHETQFAVQMTRDLIGQEVFPVHRLDKPTSGLLLFTLNKDAARHLGEQFMQHSLSKTYWAICRGWANESGHIDHALKFHKDKIADKTRRDEELIQEAFTDYRTLATTTLDKPLGKYPQQRYSLLELKPQTGRKHQLRRHMNFINHPIIGDVRYGDRHHNHLFNDWLGIHRLYLAATQLEFIHPDTEQAISIKAPLEDSFAETLNILKLTS</sequence>
<evidence type="ECO:0000256" key="6">
    <source>
        <dbReference type="ARBA" id="ARBA00040675"/>
    </source>
</evidence>
<evidence type="ECO:0000313" key="12">
    <source>
        <dbReference type="Proteomes" id="UP000304864"/>
    </source>
</evidence>
<dbReference type="PANTHER" id="PTHR21600">
    <property type="entry name" value="MITOCHONDRIAL RNA PSEUDOURIDINE SYNTHASE"/>
    <property type="match status" value="1"/>
</dbReference>
<evidence type="ECO:0000256" key="5">
    <source>
        <dbReference type="ARBA" id="ARBA00038943"/>
    </source>
</evidence>
<dbReference type="EC" id="5.4.99.26" evidence="5"/>
<evidence type="ECO:0000256" key="7">
    <source>
        <dbReference type="ARBA" id="ARBA00041803"/>
    </source>
</evidence>
<dbReference type="AlphaFoldDB" id="A0A4P9K3C9"/>
<dbReference type="GO" id="GO:0003723">
    <property type="term" value="F:RNA binding"/>
    <property type="evidence" value="ECO:0007669"/>
    <property type="project" value="InterPro"/>
</dbReference>
<comment type="catalytic activity">
    <reaction evidence="3">
        <text>uridine(65) in tRNA = pseudouridine(65) in tRNA</text>
        <dbReference type="Rhea" id="RHEA:42536"/>
        <dbReference type="Rhea" id="RHEA-COMP:10103"/>
        <dbReference type="Rhea" id="RHEA-COMP:10104"/>
        <dbReference type="ChEBI" id="CHEBI:65314"/>
        <dbReference type="ChEBI" id="CHEBI:65315"/>
        <dbReference type="EC" id="5.4.99.26"/>
    </reaction>
</comment>
<proteinExistence type="predicted"/>
<evidence type="ECO:0000313" key="11">
    <source>
        <dbReference type="EMBL" id="QCU89394.1"/>
    </source>
</evidence>
<dbReference type="PROSITE" id="PS01129">
    <property type="entry name" value="PSI_RLU"/>
    <property type="match status" value="1"/>
</dbReference>
<dbReference type="GO" id="GO:0000455">
    <property type="term" value="P:enzyme-directed rRNA pseudouridine synthesis"/>
    <property type="evidence" value="ECO:0007669"/>
    <property type="project" value="TreeGrafter"/>
</dbReference>